<dbReference type="GO" id="GO:0016301">
    <property type="term" value="F:kinase activity"/>
    <property type="evidence" value="ECO:0007669"/>
    <property type="project" value="UniProtKB-KW"/>
</dbReference>
<evidence type="ECO:0000259" key="18">
    <source>
        <dbReference type="PROSITE" id="PS51746"/>
    </source>
</evidence>
<dbReference type="EnsemblPlants" id="Solyc06g051930.3.1">
    <property type="protein sequence ID" value="Solyc06g051930.3.1"/>
    <property type="gene ID" value="Solyc06g051930.3"/>
</dbReference>
<evidence type="ECO:0000256" key="5">
    <source>
        <dbReference type="ARBA" id="ARBA00008663"/>
    </source>
</evidence>
<keyword evidence="14" id="KW-0324">Glycolysis</keyword>
<comment type="cofactor">
    <cofactor evidence="3">
        <name>K(+)</name>
        <dbReference type="ChEBI" id="CHEBI:29103"/>
    </cofactor>
</comment>
<evidence type="ECO:0000256" key="12">
    <source>
        <dbReference type="ARBA" id="ARBA00022842"/>
    </source>
</evidence>
<dbReference type="InterPro" id="IPR040442">
    <property type="entry name" value="Pyrv_kinase-like_dom_sf"/>
</dbReference>
<keyword evidence="11" id="KW-0067">ATP-binding</keyword>
<dbReference type="UniPathway" id="UPA00109">
    <property type="reaction ID" value="UER00188"/>
</dbReference>
<dbReference type="InterPro" id="IPR015813">
    <property type="entry name" value="Pyrv/PenolPyrv_kinase-like_dom"/>
</dbReference>
<comment type="cofactor">
    <cofactor evidence="2">
        <name>Mg(2+)</name>
        <dbReference type="ChEBI" id="CHEBI:18420"/>
    </cofactor>
</comment>
<dbReference type="PaxDb" id="4081-Solyc06g051930.2.1"/>
<dbReference type="GO" id="GO:0005737">
    <property type="term" value="C:cytoplasm"/>
    <property type="evidence" value="ECO:0000318"/>
    <property type="project" value="GO_Central"/>
</dbReference>
<evidence type="ECO:0000256" key="13">
    <source>
        <dbReference type="ARBA" id="ARBA00022912"/>
    </source>
</evidence>
<reference evidence="19" key="1">
    <citation type="journal article" date="2012" name="Nature">
        <title>The tomato genome sequence provides insights into fleshy fruit evolution.</title>
        <authorList>
            <consortium name="Tomato Genome Consortium"/>
        </authorList>
    </citation>
    <scope>NUCLEOTIDE SEQUENCE [LARGE SCALE GENOMIC DNA]</scope>
    <source>
        <strain evidence="19">cv. Heinz 1706</strain>
    </source>
</reference>
<dbReference type="SUPFAM" id="SSF81606">
    <property type="entry name" value="PP2C-like"/>
    <property type="match status" value="1"/>
</dbReference>
<proteinExistence type="inferred from homology"/>
<comment type="cofactor">
    <cofactor evidence="1">
        <name>Mn(2+)</name>
        <dbReference type="ChEBI" id="CHEBI:29035"/>
    </cofactor>
</comment>
<keyword evidence="15" id="KW-0464">Manganese</keyword>
<comment type="similarity">
    <text evidence="17">Belongs to the PP2C family.</text>
</comment>
<dbReference type="Gene3D" id="3.60.40.10">
    <property type="entry name" value="PPM-type phosphatase domain"/>
    <property type="match status" value="1"/>
</dbReference>
<sequence length="1222" mass="134721">MTNDKFYSASPENVFRQTTLSESGAMEDFNLNAKQQKCSRLNGSQQLKRLCRTLMPDISSSTANVAITNYKCYKKKRNQNIGVTNGVDEKNRNGDEYREEKEVVVSLLFTMSTTTSDHPDHHQQHSGNGVVLTRTSSNVDEASKETEDLQSITRYSHGSISLIGGRREMEDALSVKLNLLTNYDFFGVYDGHGGSCVAHACRDLLHKLLMDVVVEEDGKLEDINWGKVMTMSFCKMDEEVNRIHGAEVATIGSTAVVAIVGEEEVIVANCGDSRAVLSRGGVALALSNDHKPDRPDELERIEKSGGKVINWNGHRVLGVLATSRSIGDNYLKPYVIPEPEVTVSKRSDGDEFLILASDGLWDVIPNDVACDFTRRCLNGQIRRCKNGIEPSQNKVMKDNVAAKAASLLAELAISRGSTDNISIIIVELKKSLAEESSSPTLNLARALHTPYYPSLSLLSHSFFQLYPILSKMLGGVASVAIFTNHSALSNNGFQVASFLVVSSSNLSRKYSIPQPFFKIPGFREHIAHYVASNNGNLARKNIVFAIPNEKDDAEKEGSDYYIDYPVIVGQKEDGSSCAPEMETTFSLLPCGEGILRSYEINGKEDGLLAKLMAVHLHVLAMEQWNASKLKMSHKPPKEKYQQMKLCVNIEQLKEELSSICFLNLDTINQHVLASLSAGIRLLDNVKYDSSSHSISYSEGISSTKSLDKQMKGEFSINTLRRRASHTADLLLGRLPEKRNTHIMVTVGEEAIESETLIKDLLNAGTTIVRINCAHGSPETWSEIIRKVKRSSQILEKPCRILMDLAGPKLRTGKLQPGPCVLKISPKKNAYGQVIYPALVWLSSPGAGSPPAHVSPDAILHVDGEELLSKLEVDDVVTLLDARGKQRTLKIISRHPIFSGVGYMAECSKAAYVKSGAKLYIKDKRRKSSAGHVVDIPPLKQFIKLRVDDLLSISRDGQNEENNLTSSTGVHRIACSSEYVFDSVKPGEPIAFDDGKIWGIIKATSTSEILVSITHAGPRGSKLGSEKSINIPRSNIRYEGLTSKDLIDLDFVANHADIVGVSFVRDVRDILLLRQELEKRKRRDLGISLKIETKEGFEKLPLLLLEAMKMPNPLGIMIARGDLAVECGWENMAYIQKEIISVCAAAHVPVIWATQVLESLVRSGVPTRAELTDVAEGMRTNCIMLNKGKCIVEAVSFLHRILSNHSTKSNAEFKPLALSSHDF</sequence>
<keyword evidence="12" id="KW-0460">Magnesium</keyword>
<dbReference type="InterPro" id="IPR000222">
    <property type="entry name" value="PP2C_BS"/>
</dbReference>
<dbReference type="AlphaFoldDB" id="A0A3Q7GVZ3"/>
<dbReference type="InterPro" id="IPR001697">
    <property type="entry name" value="Pyr_Knase"/>
</dbReference>
<evidence type="ECO:0000256" key="6">
    <source>
        <dbReference type="ARBA" id="ARBA00022679"/>
    </source>
</evidence>
<evidence type="ECO:0000256" key="14">
    <source>
        <dbReference type="ARBA" id="ARBA00023152"/>
    </source>
</evidence>
<dbReference type="GO" id="GO:0006096">
    <property type="term" value="P:glycolytic process"/>
    <property type="evidence" value="ECO:0000318"/>
    <property type="project" value="GO_Central"/>
</dbReference>
<dbReference type="PANTHER" id="PTHR11817">
    <property type="entry name" value="PYRUVATE KINASE"/>
    <property type="match status" value="1"/>
</dbReference>
<evidence type="ECO:0000256" key="8">
    <source>
        <dbReference type="ARBA" id="ARBA00022741"/>
    </source>
</evidence>
<dbReference type="SUPFAM" id="SSF51621">
    <property type="entry name" value="Phosphoenolpyruvate/pyruvate domain"/>
    <property type="match status" value="1"/>
</dbReference>
<dbReference type="FunFam" id="3.20.20.60:FF:000051">
    <property type="entry name" value="Pyruvate kinase family protein"/>
    <property type="match status" value="1"/>
</dbReference>
<name>A0A3Q7GVZ3_SOLLC</name>
<dbReference type="Proteomes" id="UP000004994">
    <property type="component" value="Chromosome 6"/>
</dbReference>
<dbReference type="FunFam" id="3.60.40.10:FF:000291">
    <property type="entry name" value="Protein phosphatase 2C 50"/>
    <property type="match status" value="1"/>
</dbReference>
<evidence type="ECO:0000256" key="2">
    <source>
        <dbReference type="ARBA" id="ARBA00001946"/>
    </source>
</evidence>
<dbReference type="InterPro" id="IPR015793">
    <property type="entry name" value="Pyrv_Knase_brl"/>
</dbReference>
<evidence type="ECO:0000256" key="3">
    <source>
        <dbReference type="ARBA" id="ARBA00001958"/>
    </source>
</evidence>
<dbReference type="InterPro" id="IPR001932">
    <property type="entry name" value="PPM-type_phosphatase-like_dom"/>
</dbReference>
<dbReference type="Gene3D" id="3.20.20.60">
    <property type="entry name" value="Phosphoenolpyruvate-binding domains"/>
    <property type="match status" value="2"/>
</dbReference>
<keyword evidence="8" id="KW-0547">Nucleotide-binding</keyword>
<keyword evidence="7" id="KW-0479">Metal-binding</keyword>
<evidence type="ECO:0000256" key="4">
    <source>
        <dbReference type="ARBA" id="ARBA00004997"/>
    </source>
</evidence>
<dbReference type="GO" id="GO:0004743">
    <property type="term" value="F:pyruvate kinase activity"/>
    <property type="evidence" value="ECO:0000318"/>
    <property type="project" value="GO_Central"/>
</dbReference>
<dbReference type="PROSITE" id="PS01032">
    <property type="entry name" value="PPM_1"/>
    <property type="match status" value="1"/>
</dbReference>
<evidence type="ECO:0000256" key="16">
    <source>
        <dbReference type="ARBA" id="ARBA00023317"/>
    </source>
</evidence>
<dbReference type="PROSITE" id="PS51746">
    <property type="entry name" value="PPM_2"/>
    <property type="match status" value="1"/>
</dbReference>
<dbReference type="InterPro" id="IPR036457">
    <property type="entry name" value="PPM-type-like_dom_sf"/>
</dbReference>
<protein>
    <recommendedName>
        <fullName evidence="18">PPM-type phosphatase domain-containing protein</fullName>
    </recommendedName>
</protein>
<dbReference type="CDD" id="cd00143">
    <property type="entry name" value="PP2Cc"/>
    <property type="match status" value="1"/>
</dbReference>
<evidence type="ECO:0000313" key="20">
    <source>
        <dbReference type="Proteomes" id="UP000004994"/>
    </source>
</evidence>
<dbReference type="GO" id="GO:0005524">
    <property type="term" value="F:ATP binding"/>
    <property type="evidence" value="ECO:0007669"/>
    <property type="project" value="UniProtKB-KW"/>
</dbReference>
<keyword evidence="13 17" id="KW-0904">Protein phosphatase</keyword>
<evidence type="ECO:0000256" key="9">
    <source>
        <dbReference type="ARBA" id="ARBA00022777"/>
    </source>
</evidence>
<evidence type="ECO:0000256" key="10">
    <source>
        <dbReference type="ARBA" id="ARBA00022801"/>
    </source>
</evidence>
<evidence type="ECO:0000256" key="1">
    <source>
        <dbReference type="ARBA" id="ARBA00001936"/>
    </source>
</evidence>
<dbReference type="Pfam" id="PF00481">
    <property type="entry name" value="PP2C"/>
    <property type="match status" value="1"/>
</dbReference>
<comment type="pathway">
    <text evidence="4">Carbohydrate degradation; glycolysis; pyruvate from D-glyceraldehyde 3-phosphate: step 5/5.</text>
</comment>
<evidence type="ECO:0000256" key="11">
    <source>
        <dbReference type="ARBA" id="ARBA00022840"/>
    </source>
</evidence>
<keyword evidence="6" id="KW-0808">Transferase</keyword>
<keyword evidence="16" id="KW-0670">Pyruvate</keyword>
<dbReference type="InterPro" id="IPR011037">
    <property type="entry name" value="Pyrv_Knase-like_insert_dom_sf"/>
</dbReference>
<keyword evidence="10 17" id="KW-0378">Hydrolase</keyword>
<keyword evidence="9" id="KW-0418">Kinase</keyword>
<dbReference type="InParanoid" id="A0A3Q7GVZ3"/>
<dbReference type="Pfam" id="PF00224">
    <property type="entry name" value="PK"/>
    <property type="match status" value="2"/>
</dbReference>
<evidence type="ECO:0000256" key="15">
    <source>
        <dbReference type="ARBA" id="ARBA00023211"/>
    </source>
</evidence>
<accession>A0A3Q7GVZ3</accession>
<evidence type="ECO:0000256" key="17">
    <source>
        <dbReference type="RuleBase" id="RU003465"/>
    </source>
</evidence>
<comment type="similarity">
    <text evidence="5">Belongs to the pyruvate kinase family.</text>
</comment>
<evidence type="ECO:0000313" key="19">
    <source>
        <dbReference type="EnsemblPlants" id="Solyc06g051930.3.1"/>
    </source>
</evidence>
<organism evidence="19">
    <name type="scientific">Solanum lycopersicum</name>
    <name type="common">Tomato</name>
    <name type="synonym">Lycopersicon esculentum</name>
    <dbReference type="NCBI Taxonomy" id="4081"/>
    <lineage>
        <taxon>Eukaryota</taxon>
        <taxon>Viridiplantae</taxon>
        <taxon>Streptophyta</taxon>
        <taxon>Embryophyta</taxon>
        <taxon>Tracheophyta</taxon>
        <taxon>Spermatophyta</taxon>
        <taxon>Magnoliopsida</taxon>
        <taxon>eudicotyledons</taxon>
        <taxon>Gunneridae</taxon>
        <taxon>Pentapetalae</taxon>
        <taxon>asterids</taxon>
        <taxon>lamiids</taxon>
        <taxon>Solanales</taxon>
        <taxon>Solanaceae</taxon>
        <taxon>Solanoideae</taxon>
        <taxon>Solaneae</taxon>
        <taxon>Solanum</taxon>
        <taxon>Solanum subgen. Lycopersicon</taxon>
    </lineage>
</organism>
<dbReference type="Gramene" id="Solyc06g051930.3.1">
    <property type="protein sequence ID" value="Solyc06g051930.3.1"/>
    <property type="gene ID" value="Solyc06g051930.3"/>
</dbReference>
<dbReference type="GO" id="GO:0030955">
    <property type="term" value="F:potassium ion binding"/>
    <property type="evidence" value="ECO:0007669"/>
    <property type="project" value="InterPro"/>
</dbReference>
<reference evidence="19" key="2">
    <citation type="submission" date="2019-01" db="UniProtKB">
        <authorList>
            <consortium name="EnsemblPlants"/>
        </authorList>
    </citation>
    <scope>IDENTIFICATION</scope>
    <source>
        <strain evidence="19">cv. Heinz 1706</strain>
    </source>
</reference>
<feature type="domain" description="PPM-type phosphatase" evidence="18">
    <location>
        <begin position="156"/>
        <end position="428"/>
    </location>
</feature>
<dbReference type="GO" id="GO:0004721">
    <property type="term" value="F:phosphoprotein phosphatase activity"/>
    <property type="evidence" value="ECO:0007669"/>
    <property type="project" value="UniProtKB-KW"/>
</dbReference>
<dbReference type="GO" id="GO:0000287">
    <property type="term" value="F:magnesium ion binding"/>
    <property type="evidence" value="ECO:0007669"/>
    <property type="project" value="InterPro"/>
</dbReference>
<dbReference type="SUPFAM" id="SSF50800">
    <property type="entry name" value="PK beta-barrel domain-like"/>
    <property type="match status" value="1"/>
</dbReference>
<keyword evidence="20" id="KW-1185">Reference proteome</keyword>
<dbReference type="STRING" id="4081.A0A3Q7GVZ3"/>
<evidence type="ECO:0000256" key="7">
    <source>
        <dbReference type="ARBA" id="ARBA00022723"/>
    </source>
</evidence>
<dbReference type="SMART" id="SM00332">
    <property type="entry name" value="PP2Cc"/>
    <property type="match status" value="1"/>
</dbReference>